<reference evidence="1 2" key="1">
    <citation type="journal article" date="2014" name="Int. J. Syst. Evol. Microbiol.">
        <title>Complete genome sequence of Corynebacterium casei LMG S-19264T (=DSM 44701T), isolated from a smear-ripened cheese.</title>
        <authorList>
            <consortium name="US DOE Joint Genome Institute (JGI-PGF)"/>
            <person name="Walter F."/>
            <person name="Albersmeier A."/>
            <person name="Kalinowski J."/>
            <person name="Ruckert C."/>
        </authorList>
    </citation>
    <scope>NUCLEOTIDE SEQUENCE [LARGE SCALE GENOMIC DNA]</scope>
    <source>
        <strain evidence="1 2">IBRC-M 10912</strain>
    </source>
</reference>
<dbReference type="Proteomes" id="UP001595821">
    <property type="component" value="Unassembled WGS sequence"/>
</dbReference>
<protein>
    <submittedName>
        <fullName evidence="1">Uncharacterized protein</fullName>
    </submittedName>
</protein>
<proteinExistence type="predicted"/>
<comment type="caution">
    <text evidence="1">The sequence shown here is derived from an EMBL/GenBank/DDBJ whole genome shotgun (WGS) entry which is preliminary data.</text>
</comment>
<dbReference type="EMBL" id="JBHSDJ010000108">
    <property type="protein sequence ID" value="MFC4247946.1"/>
    <property type="molecule type" value="Genomic_DNA"/>
</dbReference>
<dbReference type="AlphaFoldDB" id="A0ABD5P0Y5"/>
<organism evidence="1 2">
    <name type="scientific">Natribaculum luteum</name>
    <dbReference type="NCBI Taxonomy" id="1586232"/>
    <lineage>
        <taxon>Archaea</taxon>
        <taxon>Methanobacteriati</taxon>
        <taxon>Methanobacteriota</taxon>
        <taxon>Stenosarchaea group</taxon>
        <taxon>Halobacteria</taxon>
        <taxon>Halobacteriales</taxon>
        <taxon>Natrialbaceae</taxon>
        <taxon>Natribaculum</taxon>
    </lineage>
</organism>
<accession>A0ABD5P0Y5</accession>
<sequence length="151" mass="16759">MTPTPTSTDLIEVTDGDRTIELEMLRTPTGERLVVRSTSDETRVDALALESLTWQNDVFFEELTAIPHEDGEDTTEASDEIQISNEYTVVRLQTLETTAGPRVAIESPKLGYSCRLSPAELDAIAHEQIELFSDLLATPFGPETDHHHGIH</sequence>
<gene>
    <name evidence="1" type="ORF">ACFOZ7_13505</name>
</gene>
<dbReference type="RefSeq" id="WP_246972217.1">
    <property type="nucleotide sequence ID" value="NZ_CP095397.1"/>
</dbReference>
<evidence type="ECO:0000313" key="1">
    <source>
        <dbReference type="EMBL" id="MFC4247946.1"/>
    </source>
</evidence>
<name>A0ABD5P0Y5_9EURY</name>
<evidence type="ECO:0000313" key="2">
    <source>
        <dbReference type="Proteomes" id="UP001595821"/>
    </source>
</evidence>
<dbReference type="GeneID" id="71852889"/>